<feature type="signal peptide" evidence="1">
    <location>
        <begin position="1"/>
        <end position="15"/>
    </location>
</feature>
<gene>
    <name evidence="2" type="ORF">PDIG_73300</name>
</gene>
<evidence type="ECO:0000256" key="1">
    <source>
        <dbReference type="SAM" id="SignalP"/>
    </source>
</evidence>
<proteinExistence type="predicted"/>
<dbReference type="InParanoid" id="K9FE61"/>
<protein>
    <submittedName>
        <fullName evidence="2">Uncharacterized protein</fullName>
    </submittedName>
</protein>
<evidence type="ECO:0000313" key="3">
    <source>
        <dbReference type="Proteomes" id="UP000009882"/>
    </source>
</evidence>
<feature type="chain" id="PRO_5012384319" evidence="1">
    <location>
        <begin position="16"/>
        <end position="62"/>
    </location>
</feature>
<dbReference type="AlphaFoldDB" id="K9FE61"/>
<keyword evidence="3" id="KW-1185">Reference proteome</keyword>
<sequence>MHWLTLSKLALMAKAFIGLCKLPDKRVCYQEPDFMKLSSRKRERRIDKFLPSMNPNQKARHL</sequence>
<organism evidence="2 3">
    <name type="scientific">Penicillium digitatum (strain PHI26 / CECT 20796)</name>
    <name type="common">Green mold</name>
    <dbReference type="NCBI Taxonomy" id="1170229"/>
    <lineage>
        <taxon>Eukaryota</taxon>
        <taxon>Fungi</taxon>
        <taxon>Dikarya</taxon>
        <taxon>Ascomycota</taxon>
        <taxon>Pezizomycotina</taxon>
        <taxon>Eurotiomycetes</taxon>
        <taxon>Eurotiomycetidae</taxon>
        <taxon>Eurotiales</taxon>
        <taxon>Aspergillaceae</taxon>
        <taxon>Penicillium</taxon>
    </lineage>
</organism>
<accession>K9FE61</accession>
<keyword evidence="1" id="KW-0732">Signal</keyword>
<name>K9FE61_PEND2</name>
<evidence type="ECO:0000313" key="2">
    <source>
        <dbReference type="EMBL" id="EKV07469.1"/>
    </source>
</evidence>
<dbReference type="HOGENOM" id="CLU_2904883_0_0_1"/>
<dbReference type="EMBL" id="AKCT01000263">
    <property type="protein sequence ID" value="EKV07469.1"/>
    <property type="molecule type" value="Genomic_DNA"/>
</dbReference>
<dbReference type="Proteomes" id="UP000009882">
    <property type="component" value="Unassembled WGS sequence"/>
</dbReference>
<comment type="caution">
    <text evidence="2">The sequence shown here is derived from an EMBL/GenBank/DDBJ whole genome shotgun (WGS) entry which is preliminary data.</text>
</comment>
<reference evidence="3" key="1">
    <citation type="journal article" date="2012" name="BMC Genomics">
        <title>Genome sequence of the necrotrophic fungus Penicillium digitatum, the main postharvest pathogen of citrus.</title>
        <authorList>
            <person name="Marcet-Houben M."/>
            <person name="Ballester A.-R."/>
            <person name="de la Fuente B."/>
            <person name="Harries E."/>
            <person name="Marcos J.F."/>
            <person name="Gonzalez-Candelas L."/>
            <person name="Gabaldon T."/>
        </authorList>
    </citation>
    <scope>NUCLEOTIDE SEQUENCE [LARGE SCALE GENOMIC DNA]</scope>
    <source>
        <strain evidence="3">PHI26 / CECT 20796</strain>
    </source>
</reference>